<sequence length="107" mass="11588">MVTPEMFDRAHIDDIEEFEAAPGIFVKMVHHTDEGVMVRVIRFAPGAVLPVEDIHDLGLEIVYVLDGTLTDNAGSYPAGSILYGKKGSSHIPASPEGCTVFSINFVD</sequence>
<reference evidence="2 3" key="1">
    <citation type="submission" date="2021-02" db="EMBL/GenBank/DDBJ databases">
        <title>FDA dAtabase for Regulatory Grade micrObial Sequences (FDA-ARGOS): Supporting development and validation of Infectious Disease Dx tests.</title>
        <authorList>
            <person name="Minogue T."/>
            <person name="Wolcott M."/>
            <person name="Wasieloski L."/>
            <person name="Aguilar W."/>
            <person name="Moore D."/>
            <person name="Jaissle J."/>
            <person name="Tallon L."/>
            <person name="Sadzewicz L."/>
            <person name="Zhao X."/>
            <person name="Boylan J."/>
            <person name="Ott S."/>
            <person name="Bowen H."/>
            <person name="Vavikolanu K."/>
            <person name="Mehta A."/>
            <person name="Aluvathingal J."/>
            <person name="Nadendla S."/>
            <person name="Yan Y."/>
            <person name="Sichtig H."/>
        </authorList>
    </citation>
    <scope>NUCLEOTIDE SEQUENCE [LARGE SCALE GENOMIC DNA]</scope>
    <source>
        <strain evidence="2 3">FDAARGOS_1272</strain>
    </source>
</reference>
<dbReference type="InterPro" id="IPR014710">
    <property type="entry name" value="RmlC-like_jellyroll"/>
</dbReference>
<protein>
    <submittedName>
        <fullName evidence="2">Cupin domain-containing protein</fullName>
    </submittedName>
</protein>
<dbReference type="EMBL" id="CP069484">
    <property type="protein sequence ID" value="QRO80865.1"/>
    <property type="molecule type" value="Genomic_DNA"/>
</dbReference>
<organism evidence="2 3">
    <name type="scientific">Burkholderia dolosa</name>
    <dbReference type="NCBI Taxonomy" id="152500"/>
    <lineage>
        <taxon>Bacteria</taxon>
        <taxon>Pseudomonadati</taxon>
        <taxon>Pseudomonadota</taxon>
        <taxon>Betaproteobacteria</taxon>
        <taxon>Burkholderiales</taxon>
        <taxon>Burkholderiaceae</taxon>
        <taxon>Burkholderia</taxon>
        <taxon>Burkholderia cepacia complex</taxon>
    </lineage>
</organism>
<dbReference type="Pfam" id="PF12973">
    <property type="entry name" value="Cupin_7"/>
    <property type="match status" value="1"/>
</dbReference>
<dbReference type="Proteomes" id="UP000625568">
    <property type="component" value="Chromosome 3"/>
</dbReference>
<dbReference type="AlphaFoldDB" id="A0A892ICQ4"/>
<dbReference type="SUPFAM" id="SSF51182">
    <property type="entry name" value="RmlC-like cupins"/>
    <property type="match status" value="1"/>
</dbReference>
<dbReference type="GeneID" id="93131094"/>
<dbReference type="RefSeq" id="WP_052688638.1">
    <property type="nucleotide sequence ID" value="NZ_CABVPR010000007.1"/>
</dbReference>
<gene>
    <name evidence="2" type="ORF">I6K02_27465</name>
</gene>
<proteinExistence type="predicted"/>
<name>A0A892ICQ4_9BURK</name>
<evidence type="ECO:0000313" key="3">
    <source>
        <dbReference type="Proteomes" id="UP000625568"/>
    </source>
</evidence>
<dbReference type="InterPro" id="IPR025979">
    <property type="entry name" value="ChrR-like_cupin_dom"/>
</dbReference>
<evidence type="ECO:0000259" key="1">
    <source>
        <dbReference type="Pfam" id="PF12973"/>
    </source>
</evidence>
<dbReference type="InterPro" id="IPR011051">
    <property type="entry name" value="RmlC_Cupin_sf"/>
</dbReference>
<dbReference type="Gene3D" id="2.60.120.10">
    <property type="entry name" value="Jelly Rolls"/>
    <property type="match status" value="1"/>
</dbReference>
<keyword evidence="3" id="KW-1185">Reference proteome</keyword>
<accession>A0A892ICQ4</accession>
<feature type="domain" description="ChrR-like cupin" evidence="1">
    <location>
        <begin position="10"/>
        <end position="101"/>
    </location>
</feature>
<evidence type="ECO:0000313" key="2">
    <source>
        <dbReference type="EMBL" id="QRO80865.1"/>
    </source>
</evidence>